<dbReference type="Pfam" id="PF01272">
    <property type="entry name" value="GreA_GreB"/>
    <property type="match status" value="1"/>
</dbReference>
<evidence type="ECO:0000313" key="13">
    <source>
        <dbReference type="Proteomes" id="UP000230214"/>
    </source>
</evidence>
<dbReference type="InterPro" id="IPR036953">
    <property type="entry name" value="GreA/GreB_C_sf"/>
</dbReference>
<dbReference type="GO" id="GO:0003677">
    <property type="term" value="F:DNA binding"/>
    <property type="evidence" value="ECO:0007669"/>
    <property type="project" value="UniProtKB-UniRule"/>
</dbReference>
<proteinExistence type="inferred from homology"/>
<evidence type="ECO:0000256" key="8">
    <source>
        <dbReference type="HAMAP-Rule" id="MF_00105"/>
    </source>
</evidence>
<dbReference type="InterPro" id="IPR036805">
    <property type="entry name" value="Tscrpt_elong_fac_GreA/B_N_sf"/>
</dbReference>
<dbReference type="Gene3D" id="3.10.50.30">
    <property type="entry name" value="Transcription elongation factor, GreA/GreB, C-terminal domain"/>
    <property type="match status" value="1"/>
</dbReference>
<dbReference type="GO" id="GO:0032784">
    <property type="term" value="P:regulation of DNA-templated transcription elongation"/>
    <property type="evidence" value="ECO:0007669"/>
    <property type="project" value="UniProtKB-UniRule"/>
</dbReference>
<accession>A0A2H0R9C9</accession>
<organism evidence="12 13">
    <name type="scientific">candidate division WWE3 bacterium CG10_big_fil_rev_8_21_14_0_10_32_10</name>
    <dbReference type="NCBI Taxonomy" id="1975090"/>
    <lineage>
        <taxon>Bacteria</taxon>
        <taxon>Katanobacteria</taxon>
    </lineage>
</organism>
<evidence type="ECO:0000256" key="7">
    <source>
        <dbReference type="ARBA" id="ARBA00030776"/>
    </source>
</evidence>
<dbReference type="SUPFAM" id="SSF54534">
    <property type="entry name" value="FKBP-like"/>
    <property type="match status" value="1"/>
</dbReference>
<comment type="similarity">
    <text evidence="1 8 9">Belongs to the GreA/GreB family.</text>
</comment>
<evidence type="ECO:0000256" key="1">
    <source>
        <dbReference type="ARBA" id="ARBA00008213"/>
    </source>
</evidence>
<evidence type="ECO:0000313" key="12">
    <source>
        <dbReference type="EMBL" id="PIR43131.1"/>
    </source>
</evidence>
<evidence type="ECO:0000259" key="10">
    <source>
        <dbReference type="Pfam" id="PF01272"/>
    </source>
</evidence>
<dbReference type="InterPro" id="IPR001437">
    <property type="entry name" value="Tscrpt_elong_fac_GreA/B_C"/>
</dbReference>
<dbReference type="Proteomes" id="UP000230214">
    <property type="component" value="Unassembled WGS sequence"/>
</dbReference>
<dbReference type="InterPro" id="IPR018151">
    <property type="entry name" value="TF_GreA/GreB_CS"/>
</dbReference>
<dbReference type="GO" id="GO:0003746">
    <property type="term" value="F:translation elongation factor activity"/>
    <property type="evidence" value="ECO:0007669"/>
    <property type="project" value="UniProtKB-KW"/>
</dbReference>
<evidence type="ECO:0000259" key="11">
    <source>
        <dbReference type="Pfam" id="PF03449"/>
    </source>
</evidence>
<feature type="domain" description="Transcription elongation factor GreA/GreB N-terminal" evidence="11">
    <location>
        <begin position="7"/>
        <end position="76"/>
    </location>
</feature>
<dbReference type="InterPro" id="IPR022691">
    <property type="entry name" value="Tscrpt_elong_fac_GreA/B_N"/>
</dbReference>
<dbReference type="EMBL" id="PCXU01000036">
    <property type="protein sequence ID" value="PIR43131.1"/>
    <property type="molecule type" value="Genomic_DNA"/>
</dbReference>
<keyword evidence="3 8" id="KW-0805">Transcription regulation</keyword>
<dbReference type="FunFam" id="3.10.50.30:FF:000001">
    <property type="entry name" value="Transcription elongation factor GreA"/>
    <property type="match status" value="1"/>
</dbReference>
<dbReference type="PIRSF" id="PIRSF006092">
    <property type="entry name" value="GreA_GreB"/>
    <property type="match status" value="1"/>
</dbReference>
<evidence type="ECO:0000256" key="3">
    <source>
        <dbReference type="ARBA" id="ARBA00023015"/>
    </source>
</evidence>
<evidence type="ECO:0000256" key="6">
    <source>
        <dbReference type="ARBA" id="ARBA00024916"/>
    </source>
</evidence>
<evidence type="ECO:0000256" key="9">
    <source>
        <dbReference type="RuleBase" id="RU000556"/>
    </source>
</evidence>
<feature type="domain" description="Transcription elongation factor GreA/GreB C-terminal" evidence="10">
    <location>
        <begin position="82"/>
        <end position="156"/>
    </location>
</feature>
<name>A0A2H0R9C9_UNCKA</name>
<dbReference type="PANTHER" id="PTHR30437">
    <property type="entry name" value="TRANSCRIPTION ELONGATION FACTOR GREA"/>
    <property type="match status" value="1"/>
</dbReference>
<sequence>MNKKETLLTKEGYEKLKKEYDTLVNIKRPVVIDTIQKTRAMGDLSENGGYQAAKEEQRFVDRRIGELEGMLKTAKIIEDRKNNDKVSLGSTVYLDSLNDDFKVSYELVGSAEADPSKKRISYESPLGKSLLGAKKGDIVVVSTPVGDTKYKILKIE</sequence>
<dbReference type="GO" id="GO:0070063">
    <property type="term" value="F:RNA polymerase binding"/>
    <property type="evidence" value="ECO:0007669"/>
    <property type="project" value="InterPro"/>
</dbReference>
<evidence type="ECO:0000256" key="2">
    <source>
        <dbReference type="ARBA" id="ARBA00013729"/>
    </source>
</evidence>
<reference evidence="12 13" key="1">
    <citation type="submission" date="2017-09" db="EMBL/GenBank/DDBJ databases">
        <title>Depth-based differentiation of microbial function through sediment-hosted aquifers and enrichment of novel symbionts in the deep terrestrial subsurface.</title>
        <authorList>
            <person name="Probst A.J."/>
            <person name="Ladd B."/>
            <person name="Jarett J.K."/>
            <person name="Geller-Mcgrath D.E."/>
            <person name="Sieber C.M."/>
            <person name="Emerson J.B."/>
            <person name="Anantharaman K."/>
            <person name="Thomas B.C."/>
            <person name="Malmstrom R."/>
            <person name="Stieglmeier M."/>
            <person name="Klingl A."/>
            <person name="Woyke T."/>
            <person name="Ryan C.M."/>
            <person name="Banfield J.F."/>
        </authorList>
    </citation>
    <scope>NUCLEOTIDE SEQUENCE [LARGE SCALE GENOMIC DNA]</scope>
    <source>
        <strain evidence="12">CG10_big_fil_rev_8_21_14_0_10_32_10</strain>
    </source>
</reference>
<dbReference type="SUPFAM" id="SSF46557">
    <property type="entry name" value="GreA transcript cleavage protein, N-terminal domain"/>
    <property type="match status" value="1"/>
</dbReference>
<dbReference type="InterPro" id="IPR028624">
    <property type="entry name" value="Tscrpt_elong_fac_GreA/B"/>
</dbReference>
<gene>
    <name evidence="8" type="primary">greA</name>
    <name evidence="12" type="ORF">COV24_04160</name>
</gene>
<dbReference type="AlphaFoldDB" id="A0A2H0R9C9"/>
<dbReference type="Gene3D" id="1.10.287.180">
    <property type="entry name" value="Transcription elongation factor, GreA/GreB, N-terminal domain"/>
    <property type="match status" value="1"/>
</dbReference>
<dbReference type="GO" id="GO:0006354">
    <property type="term" value="P:DNA-templated transcription elongation"/>
    <property type="evidence" value="ECO:0007669"/>
    <property type="project" value="TreeGrafter"/>
</dbReference>
<keyword evidence="12" id="KW-0648">Protein biosynthesis</keyword>
<comment type="caution">
    <text evidence="12">The sequence shown here is derived from an EMBL/GenBank/DDBJ whole genome shotgun (WGS) entry which is preliminary data.</text>
</comment>
<dbReference type="NCBIfam" id="TIGR01462">
    <property type="entry name" value="greA"/>
    <property type="match status" value="1"/>
</dbReference>
<keyword evidence="12" id="KW-0251">Elongation factor</keyword>
<dbReference type="InterPro" id="IPR023459">
    <property type="entry name" value="Tscrpt_elong_fac_GreA/B_fam"/>
</dbReference>
<dbReference type="InterPro" id="IPR006359">
    <property type="entry name" value="Tscrpt_elong_fac_GreA"/>
</dbReference>
<protein>
    <recommendedName>
        <fullName evidence="2 8">Transcription elongation factor GreA</fullName>
    </recommendedName>
    <alternativeName>
        <fullName evidence="7 8">Transcript cleavage factor GreA</fullName>
    </alternativeName>
</protein>
<evidence type="ECO:0000256" key="4">
    <source>
        <dbReference type="ARBA" id="ARBA00023125"/>
    </source>
</evidence>
<dbReference type="FunFam" id="1.10.287.180:FF:000001">
    <property type="entry name" value="Transcription elongation factor GreA"/>
    <property type="match status" value="1"/>
</dbReference>
<comment type="function">
    <text evidence="6 8 9">Necessary for efficient RNA polymerase transcription elongation past template-encoded arresting sites. The arresting sites in DNA have the property of trapping a certain fraction of elongating RNA polymerases that pass through, resulting in locked ternary complexes. Cleavage of the nascent transcript by cleavage factors such as GreA or GreB allows the resumption of elongation from the new 3'terminus. GreA releases sequences of 2 to 3 nucleotides.</text>
</comment>
<keyword evidence="5 8" id="KW-0804">Transcription</keyword>
<evidence type="ECO:0000256" key="5">
    <source>
        <dbReference type="ARBA" id="ARBA00023163"/>
    </source>
</evidence>
<dbReference type="Pfam" id="PF03449">
    <property type="entry name" value="GreA_GreB_N"/>
    <property type="match status" value="1"/>
</dbReference>
<dbReference type="PROSITE" id="PS00830">
    <property type="entry name" value="GREAB_2"/>
    <property type="match status" value="1"/>
</dbReference>
<dbReference type="PANTHER" id="PTHR30437:SF4">
    <property type="entry name" value="TRANSCRIPTION ELONGATION FACTOR GREA"/>
    <property type="match status" value="1"/>
</dbReference>
<keyword evidence="4 8" id="KW-0238">DNA-binding</keyword>
<dbReference type="HAMAP" id="MF_00105">
    <property type="entry name" value="GreA_GreB"/>
    <property type="match status" value="1"/>
</dbReference>
<dbReference type="NCBIfam" id="NF001263">
    <property type="entry name" value="PRK00226.1-4"/>
    <property type="match status" value="1"/>
</dbReference>